<keyword evidence="5" id="KW-1185">Reference proteome</keyword>
<accession>A0A9Q8L8M6</accession>
<organism evidence="4 5">
    <name type="scientific">Passalora fulva</name>
    <name type="common">Tomato leaf mold</name>
    <name type="synonym">Cladosporium fulvum</name>
    <dbReference type="NCBI Taxonomy" id="5499"/>
    <lineage>
        <taxon>Eukaryota</taxon>
        <taxon>Fungi</taxon>
        <taxon>Dikarya</taxon>
        <taxon>Ascomycota</taxon>
        <taxon>Pezizomycotina</taxon>
        <taxon>Dothideomycetes</taxon>
        <taxon>Dothideomycetidae</taxon>
        <taxon>Mycosphaerellales</taxon>
        <taxon>Mycosphaerellaceae</taxon>
        <taxon>Fulvia</taxon>
    </lineage>
</organism>
<name>A0A9Q8L8M6_PASFU</name>
<gene>
    <name evidence="4" type="ORF">CLAFUR5_00691</name>
</gene>
<dbReference type="KEGG" id="ffu:CLAFUR5_00691"/>
<keyword evidence="1" id="KW-0677">Repeat</keyword>
<reference evidence="4" key="2">
    <citation type="journal article" date="2022" name="Microb. Genom.">
        <title>A chromosome-scale genome assembly of the tomato pathogen Cladosporium fulvum reveals a compartmentalized genome architecture and the presence of a dispensable chromosome.</title>
        <authorList>
            <person name="Zaccaron A.Z."/>
            <person name="Chen L.H."/>
            <person name="Samaras A."/>
            <person name="Stergiopoulos I."/>
        </authorList>
    </citation>
    <scope>NUCLEOTIDE SEQUENCE</scope>
    <source>
        <strain evidence="4">Race5_Kim</strain>
    </source>
</reference>
<dbReference type="RefSeq" id="XP_047757239.1">
    <property type="nucleotide sequence ID" value="XM_047899839.1"/>
</dbReference>
<sequence length="587" mass="67845">MESPNKRQRLSSPTLATQDDFVAFGADDGDFGTNVENAEEATALHAPSGPKVDRERPQRTGHGRPDLDVRSDPRHARDRPKSKHVLPGHEPWILVRTKYRRRFVHDTQTKESLWWIPKDVMPGVVEFETWEKEQKEKNANAKWAEQQLKDMRDNSKATDVNQTADEEGRSRRRRSESLQREDEEAMMAELAAQAERYEEQDVKETVKAIDNLDERKLEAGLESDSEYEVVEVTDDEDEEAGAAGDREDQAESGQALVNHDVAAPSEAVDQQEGPVEFGEDDIAYQLAAMGEEYGLDPGEYGEDYDQEWEDGAEGLALNEEDASNLFRDLLDDYRISPYTPLDRVIADESEGSILNDDRYTVLPNMRARKEVFDAWARDKAAQIKQERAAMEKRDPRIPYLAFLHEKATPKLYWPEFKRKYKKQPEMTDRKLNDKDREKLYRDHINRLKLPESTRKADLQALLKSTPLKALNRDIRLDSLPQNLLSHLHFISLPSNTRDSIVESHIKRLPPAPGDDDMTDEQQAEEGKRREERKRREKAMADRERQVDEERRRAEKDEVRARRNLQDEERELQRAMAVPNRGLKNALA</sequence>
<evidence type="ECO:0000259" key="3">
    <source>
        <dbReference type="Pfam" id="PF01846"/>
    </source>
</evidence>
<evidence type="ECO:0000313" key="5">
    <source>
        <dbReference type="Proteomes" id="UP000756132"/>
    </source>
</evidence>
<dbReference type="OMA" id="MLKSTYT"/>
<feature type="compositionally biased region" description="Basic and acidic residues" evidence="2">
    <location>
        <begin position="537"/>
        <end position="572"/>
    </location>
</feature>
<feature type="region of interest" description="Disordered" evidence="2">
    <location>
        <begin position="1"/>
        <end position="89"/>
    </location>
</feature>
<evidence type="ECO:0000256" key="2">
    <source>
        <dbReference type="SAM" id="MobiDB-lite"/>
    </source>
</evidence>
<dbReference type="InterPro" id="IPR036517">
    <property type="entry name" value="FF_domain_sf"/>
</dbReference>
<dbReference type="GO" id="GO:0070063">
    <property type="term" value="F:RNA polymerase binding"/>
    <property type="evidence" value="ECO:0007669"/>
    <property type="project" value="InterPro"/>
</dbReference>
<feature type="domain" description="FF" evidence="3">
    <location>
        <begin position="322"/>
        <end position="375"/>
    </location>
</feature>
<evidence type="ECO:0000313" key="4">
    <source>
        <dbReference type="EMBL" id="UJO12873.1"/>
    </source>
</evidence>
<feature type="compositionally biased region" description="Acidic residues" evidence="2">
    <location>
        <begin position="513"/>
        <end position="523"/>
    </location>
</feature>
<dbReference type="AlphaFoldDB" id="A0A9Q8L8M6"/>
<feature type="compositionally biased region" description="Basic residues" evidence="2">
    <location>
        <begin position="76"/>
        <end position="86"/>
    </location>
</feature>
<feature type="region of interest" description="Disordered" evidence="2">
    <location>
        <begin position="136"/>
        <end position="255"/>
    </location>
</feature>
<dbReference type="InterPro" id="IPR002713">
    <property type="entry name" value="FF_domain"/>
</dbReference>
<dbReference type="EMBL" id="CP090163">
    <property type="protein sequence ID" value="UJO12873.1"/>
    <property type="molecule type" value="Genomic_DNA"/>
</dbReference>
<dbReference type="GO" id="GO:0003712">
    <property type="term" value="F:transcription coregulator activity"/>
    <property type="evidence" value="ECO:0007669"/>
    <property type="project" value="TreeGrafter"/>
</dbReference>
<dbReference type="OrthoDB" id="410044at2759"/>
<dbReference type="Gene3D" id="1.10.10.440">
    <property type="entry name" value="FF domain"/>
    <property type="match status" value="1"/>
</dbReference>
<reference evidence="4" key="1">
    <citation type="submission" date="2021-12" db="EMBL/GenBank/DDBJ databases">
        <authorList>
            <person name="Zaccaron A."/>
            <person name="Stergiopoulos I."/>
        </authorList>
    </citation>
    <scope>NUCLEOTIDE SEQUENCE</scope>
    <source>
        <strain evidence="4">Race5_Kim</strain>
    </source>
</reference>
<feature type="compositionally biased region" description="Acidic residues" evidence="2">
    <location>
        <begin position="221"/>
        <end position="240"/>
    </location>
</feature>
<feature type="region of interest" description="Disordered" evidence="2">
    <location>
        <begin position="506"/>
        <end position="587"/>
    </location>
</feature>
<dbReference type="Proteomes" id="UP000756132">
    <property type="component" value="Chromosome 1"/>
</dbReference>
<dbReference type="InterPro" id="IPR045148">
    <property type="entry name" value="TCRG1-like"/>
</dbReference>
<proteinExistence type="predicted"/>
<dbReference type="Pfam" id="PF01846">
    <property type="entry name" value="FF"/>
    <property type="match status" value="1"/>
</dbReference>
<protein>
    <submittedName>
        <fullName evidence="4">Pre-mRNA-splicing factor dre4</fullName>
    </submittedName>
</protein>
<feature type="compositionally biased region" description="Basic and acidic residues" evidence="2">
    <location>
        <begin position="51"/>
        <end position="75"/>
    </location>
</feature>
<evidence type="ECO:0000256" key="1">
    <source>
        <dbReference type="ARBA" id="ARBA00022737"/>
    </source>
</evidence>
<dbReference type="PANTHER" id="PTHR15377:SF3">
    <property type="entry name" value="WW DOMAIN-CONTAINING PROTEIN"/>
    <property type="match status" value="1"/>
</dbReference>
<dbReference type="PANTHER" id="PTHR15377">
    <property type="entry name" value="TRANSCRIPTION ELONGATION REGULATOR 1"/>
    <property type="match status" value="1"/>
</dbReference>
<feature type="compositionally biased region" description="Basic and acidic residues" evidence="2">
    <location>
        <begin position="147"/>
        <end position="156"/>
    </location>
</feature>
<dbReference type="GO" id="GO:0005634">
    <property type="term" value="C:nucleus"/>
    <property type="evidence" value="ECO:0007669"/>
    <property type="project" value="TreeGrafter"/>
</dbReference>
<dbReference type="GeneID" id="71980569"/>
<feature type="compositionally biased region" description="Basic and acidic residues" evidence="2">
    <location>
        <begin position="195"/>
        <end position="219"/>
    </location>
</feature>
<dbReference type="SUPFAM" id="SSF81698">
    <property type="entry name" value="FF domain"/>
    <property type="match status" value="1"/>
</dbReference>